<proteinExistence type="predicted"/>
<organism evidence="2 3">
    <name type="scientific">Peptoniphilus senegalensis</name>
    <dbReference type="NCBI Taxonomy" id="1465757"/>
    <lineage>
        <taxon>Bacteria</taxon>
        <taxon>Bacillati</taxon>
        <taxon>Bacillota</taxon>
        <taxon>Tissierellia</taxon>
        <taxon>Tissierellales</taxon>
        <taxon>Peptoniphilaceae</taxon>
        <taxon>Peptoniphilus</taxon>
    </lineage>
</organism>
<evidence type="ECO:0000313" key="3">
    <source>
        <dbReference type="Proteomes" id="UP001491691"/>
    </source>
</evidence>
<feature type="transmembrane region" description="Helical" evidence="1">
    <location>
        <begin position="70"/>
        <end position="90"/>
    </location>
</feature>
<feature type="transmembrane region" description="Helical" evidence="1">
    <location>
        <begin position="158"/>
        <end position="175"/>
    </location>
</feature>
<dbReference type="Proteomes" id="UP001491691">
    <property type="component" value="Unassembled WGS sequence"/>
</dbReference>
<keyword evidence="3" id="KW-1185">Reference proteome</keyword>
<feature type="transmembrane region" description="Helical" evidence="1">
    <location>
        <begin position="181"/>
        <end position="201"/>
    </location>
</feature>
<keyword evidence="1" id="KW-0812">Transmembrane</keyword>
<feature type="transmembrane region" description="Helical" evidence="1">
    <location>
        <begin position="278"/>
        <end position="300"/>
    </location>
</feature>
<keyword evidence="1" id="KW-1133">Transmembrane helix</keyword>
<feature type="transmembrane region" description="Helical" evidence="1">
    <location>
        <begin position="33"/>
        <end position="50"/>
    </location>
</feature>
<feature type="transmembrane region" description="Helical" evidence="1">
    <location>
        <begin position="6"/>
        <end position="26"/>
    </location>
</feature>
<feature type="transmembrane region" description="Helical" evidence="1">
    <location>
        <begin position="312"/>
        <end position="333"/>
    </location>
</feature>
<keyword evidence="1" id="KW-0472">Membrane</keyword>
<feature type="transmembrane region" description="Helical" evidence="1">
    <location>
        <begin position="213"/>
        <end position="232"/>
    </location>
</feature>
<evidence type="ECO:0000313" key="2">
    <source>
        <dbReference type="EMBL" id="MEQ3346795.1"/>
    </source>
</evidence>
<comment type="caution">
    <text evidence="2">The sequence shown here is derived from an EMBL/GenBank/DDBJ whole genome shotgun (WGS) entry which is preliminary data.</text>
</comment>
<evidence type="ECO:0000256" key="1">
    <source>
        <dbReference type="SAM" id="Phobius"/>
    </source>
</evidence>
<sequence>MNQFEIFFDALYLAFVIFLGIRMLLIENKNNKILGSMTLLLGLGDSFHLVPRILANTMENGFAVNSFDLFLGTRVSAITMSIFYLLFYFYIKKTRRANNKSLDITMFVLLAVRIATVLISFNHDPNMDLISNIPFVIMGLIDIILLYKDREIEEFKHLAIYVFFSFLFYIPVVLFKNTYPSVGALMMPKTLMYVLIVVKLYKNLKKDFVKKDIMEFALAYLFSGILAGAVYRELGKIYTLDVKMAFVHTHLIVLGFIVSSIFYLLIKNINISNETVEKLYRIYSFGIFFSFTIMSLHGLVDNFAPLNAVRMTMVGISGIGHILITLAVILVSVKALRAKEIAQ</sequence>
<dbReference type="InterPro" id="IPR021299">
    <property type="entry name" value="DUF2871"/>
</dbReference>
<name>A0ABV1J0W6_9FIRM</name>
<gene>
    <name evidence="2" type="ORF">AAA073_05035</name>
</gene>
<feature type="transmembrane region" description="Helical" evidence="1">
    <location>
        <begin position="129"/>
        <end position="146"/>
    </location>
</feature>
<reference evidence="2 3" key="1">
    <citation type="submission" date="2024-04" db="EMBL/GenBank/DDBJ databases">
        <title>Human intestinal bacterial collection.</title>
        <authorList>
            <person name="Pauvert C."/>
            <person name="Hitch T.C.A."/>
            <person name="Clavel T."/>
        </authorList>
    </citation>
    <scope>NUCLEOTIDE SEQUENCE [LARGE SCALE GENOMIC DNA]</scope>
    <source>
        <strain evidence="2 3">CLA-SR-H019</strain>
    </source>
</reference>
<dbReference type="RefSeq" id="WP_349188685.1">
    <property type="nucleotide sequence ID" value="NZ_JBBNPP010000007.1"/>
</dbReference>
<feature type="transmembrane region" description="Helical" evidence="1">
    <location>
        <begin position="244"/>
        <end position="266"/>
    </location>
</feature>
<protein>
    <submittedName>
        <fullName evidence="2">DUF2871 family protein</fullName>
    </submittedName>
</protein>
<dbReference type="EMBL" id="JBBNPP010000007">
    <property type="protein sequence ID" value="MEQ3346795.1"/>
    <property type="molecule type" value="Genomic_DNA"/>
</dbReference>
<accession>A0ABV1J0W6</accession>
<dbReference type="Pfam" id="PF11070">
    <property type="entry name" value="DUF2871"/>
    <property type="match status" value="1"/>
</dbReference>
<feature type="transmembrane region" description="Helical" evidence="1">
    <location>
        <begin position="102"/>
        <end position="123"/>
    </location>
</feature>